<dbReference type="AlphaFoldDB" id="A0A3S3N206"/>
<keyword evidence="2" id="KW-1185">Reference proteome</keyword>
<evidence type="ECO:0000313" key="2">
    <source>
        <dbReference type="Proteomes" id="UP000283530"/>
    </source>
</evidence>
<name>A0A3S3N206_9MAGN</name>
<comment type="caution">
    <text evidence="1">The sequence shown here is derived from an EMBL/GenBank/DDBJ whole genome shotgun (WGS) entry which is preliminary data.</text>
</comment>
<evidence type="ECO:0000313" key="1">
    <source>
        <dbReference type="EMBL" id="RWR94358.1"/>
    </source>
</evidence>
<dbReference type="EMBL" id="QPKB01000010">
    <property type="protein sequence ID" value="RWR94358.1"/>
    <property type="molecule type" value="Genomic_DNA"/>
</dbReference>
<protein>
    <submittedName>
        <fullName evidence="1">Uncharacterized protein</fullName>
    </submittedName>
</protein>
<gene>
    <name evidence="1" type="ORF">CKAN_02364500</name>
</gene>
<accession>A0A3S3N206</accession>
<sequence>MIMQSDRYPRAINRFLSCPALALTLHLSTSCDRLGRRSFLHPDWHPLPRPKTIDPNRRPQSLSLSCVPSLSCVQSSSSLSRQAFLLGPQLEVFPASVNNKGIPETNSLFKLQ</sequence>
<proteinExistence type="predicted"/>
<dbReference type="PROSITE" id="PS51257">
    <property type="entry name" value="PROKAR_LIPOPROTEIN"/>
    <property type="match status" value="1"/>
</dbReference>
<organism evidence="1 2">
    <name type="scientific">Cinnamomum micranthum f. kanehirae</name>
    <dbReference type="NCBI Taxonomy" id="337451"/>
    <lineage>
        <taxon>Eukaryota</taxon>
        <taxon>Viridiplantae</taxon>
        <taxon>Streptophyta</taxon>
        <taxon>Embryophyta</taxon>
        <taxon>Tracheophyta</taxon>
        <taxon>Spermatophyta</taxon>
        <taxon>Magnoliopsida</taxon>
        <taxon>Magnoliidae</taxon>
        <taxon>Laurales</taxon>
        <taxon>Lauraceae</taxon>
        <taxon>Cinnamomum</taxon>
    </lineage>
</organism>
<dbReference type="Proteomes" id="UP000283530">
    <property type="component" value="Unassembled WGS sequence"/>
</dbReference>
<reference evidence="1 2" key="1">
    <citation type="journal article" date="2019" name="Nat. Plants">
        <title>Stout camphor tree genome fills gaps in understanding of flowering plant genome evolution.</title>
        <authorList>
            <person name="Chaw S.M."/>
            <person name="Liu Y.C."/>
            <person name="Wu Y.W."/>
            <person name="Wang H.Y."/>
            <person name="Lin C.I."/>
            <person name="Wu C.S."/>
            <person name="Ke H.M."/>
            <person name="Chang L.Y."/>
            <person name="Hsu C.Y."/>
            <person name="Yang H.T."/>
            <person name="Sudianto E."/>
            <person name="Hsu M.H."/>
            <person name="Wu K.P."/>
            <person name="Wang L.N."/>
            <person name="Leebens-Mack J.H."/>
            <person name="Tsai I.J."/>
        </authorList>
    </citation>
    <scope>NUCLEOTIDE SEQUENCE [LARGE SCALE GENOMIC DNA]</scope>
    <source>
        <strain evidence="2">cv. Chaw 1501</strain>
        <tissue evidence="1">Young leaves</tissue>
    </source>
</reference>